<dbReference type="CDD" id="cd02440">
    <property type="entry name" value="AdoMet_MTases"/>
    <property type="match status" value="1"/>
</dbReference>
<gene>
    <name evidence="3" type="ORF">EDM57_11820</name>
</gene>
<evidence type="ECO:0000313" key="4">
    <source>
        <dbReference type="Proteomes" id="UP000268829"/>
    </source>
</evidence>
<feature type="domain" description="Methyltransferase type 11" evidence="2">
    <location>
        <begin position="63"/>
        <end position="161"/>
    </location>
</feature>
<keyword evidence="3" id="KW-0489">Methyltransferase</keyword>
<dbReference type="GO" id="GO:0008757">
    <property type="term" value="F:S-adenosylmethionine-dependent methyltransferase activity"/>
    <property type="evidence" value="ECO:0007669"/>
    <property type="project" value="InterPro"/>
</dbReference>
<dbReference type="PANTHER" id="PTHR44068:SF11">
    <property type="entry name" value="GERANYL DIPHOSPHATE 2-C-METHYLTRANSFERASE"/>
    <property type="match status" value="1"/>
</dbReference>
<keyword evidence="4" id="KW-1185">Reference proteome</keyword>
<evidence type="ECO:0000256" key="1">
    <source>
        <dbReference type="ARBA" id="ARBA00022679"/>
    </source>
</evidence>
<dbReference type="SUPFAM" id="SSF53335">
    <property type="entry name" value="S-adenosyl-L-methionine-dependent methyltransferases"/>
    <property type="match status" value="1"/>
</dbReference>
<dbReference type="InterPro" id="IPR029063">
    <property type="entry name" value="SAM-dependent_MTases_sf"/>
</dbReference>
<evidence type="ECO:0000313" key="3">
    <source>
        <dbReference type="EMBL" id="RNB56999.1"/>
    </source>
</evidence>
<accession>A0A3M8B0N9</accession>
<proteinExistence type="predicted"/>
<dbReference type="AlphaFoldDB" id="A0A3M8B0N9"/>
<dbReference type="GO" id="GO:0032259">
    <property type="term" value="P:methylation"/>
    <property type="evidence" value="ECO:0007669"/>
    <property type="project" value="UniProtKB-KW"/>
</dbReference>
<dbReference type="PANTHER" id="PTHR44068">
    <property type="entry name" value="ZGC:194242"/>
    <property type="match status" value="1"/>
</dbReference>
<sequence>MSFSSQVLLGLNRLFPLPVHPFNLANNGEMSYTEWQFQKGDQTIQFFLPFHSQEQMFSGKTVLDIGCGGGGKTCYYATFGPKKMIGIDIVPHYAEEGNAFAREKGLADVVSFMTGDAARTDFPDNTFDTIIMNDAMEHVGEPEKTLEECFRILKPGGHLYINFPPYYHPYGAHLSDAIGIPWVHALFSEQALIDAYKKLVRDLPDGSDRIAFRFDKRPDGSETISYINRMTIKRFRNIQKGVKHPAIYEREIPLRNQLKFLATMPGFREFFVKMVVCVYQKSPSS</sequence>
<keyword evidence="1 3" id="KW-0808">Transferase</keyword>
<dbReference type="InterPro" id="IPR050447">
    <property type="entry name" value="Erg6_SMT_methyltransf"/>
</dbReference>
<name>A0A3M8B0N9_9BACL</name>
<dbReference type="EMBL" id="RHHS01000027">
    <property type="protein sequence ID" value="RNB56999.1"/>
    <property type="molecule type" value="Genomic_DNA"/>
</dbReference>
<dbReference type="Gene3D" id="3.40.50.150">
    <property type="entry name" value="Vaccinia Virus protein VP39"/>
    <property type="match status" value="1"/>
</dbReference>
<protein>
    <submittedName>
        <fullName evidence="3">Class I SAM-dependent methyltransferase</fullName>
    </submittedName>
</protein>
<comment type="caution">
    <text evidence="3">The sequence shown here is derived from an EMBL/GenBank/DDBJ whole genome shotgun (WGS) entry which is preliminary data.</text>
</comment>
<dbReference type="InterPro" id="IPR013216">
    <property type="entry name" value="Methyltransf_11"/>
</dbReference>
<evidence type="ECO:0000259" key="2">
    <source>
        <dbReference type="Pfam" id="PF08241"/>
    </source>
</evidence>
<dbReference type="Proteomes" id="UP000268829">
    <property type="component" value="Unassembled WGS sequence"/>
</dbReference>
<dbReference type="RefSeq" id="WP_122904961.1">
    <property type="nucleotide sequence ID" value="NZ_RHHS01000027.1"/>
</dbReference>
<dbReference type="Pfam" id="PF08241">
    <property type="entry name" value="Methyltransf_11"/>
    <property type="match status" value="1"/>
</dbReference>
<dbReference type="OrthoDB" id="9810615at2"/>
<organism evidence="3 4">
    <name type="scientific">Brevibacillus gelatini</name>
    <dbReference type="NCBI Taxonomy" id="1655277"/>
    <lineage>
        <taxon>Bacteria</taxon>
        <taxon>Bacillati</taxon>
        <taxon>Bacillota</taxon>
        <taxon>Bacilli</taxon>
        <taxon>Bacillales</taxon>
        <taxon>Paenibacillaceae</taxon>
        <taxon>Brevibacillus</taxon>
    </lineage>
</organism>
<reference evidence="3 4" key="1">
    <citation type="submission" date="2018-10" db="EMBL/GenBank/DDBJ databases">
        <title>Phylogenomics of Brevibacillus.</title>
        <authorList>
            <person name="Dunlap C."/>
        </authorList>
    </citation>
    <scope>NUCLEOTIDE SEQUENCE [LARGE SCALE GENOMIC DNA]</scope>
    <source>
        <strain evidence="3 4">DSM 100115</strain>
    </source>
</reference>